<comment type="caution">
    <text evidence="1">The sequence shown here is derived from an EMBL/GenBank/DDBJ whole genome shotgun (WGS) entry which is preliminary data.</text>
</comment>
<accession>A0A820GDB9</accession>
<dbReference type="EMBL" id="CAJOBE010027529">
    <property type="protein sequence ID" value="CAF4277713.1"/>
    <property type="molecule type" value="Genomic_DNA"/>
</dbReference>
<name>A0A820GDB9_9BILA</name>
<gene>
    <name evidence="1" type="ORF">FNK824_LOCUS39771</name>
</gene>
<evidence type="ECO:0000313" key="2">
    <source>
        <dbReference type="Proteomes" id="UP000663874"/>
    </source>
</evidence>
<reference evidence="1" key="1">
    <citation type="submission" date="2021-02" db="EMBL/GenBank/DDBJ databases">
        <authorList>
            <person name="Nowell W R."/>
        </authorList>
    </citation>
    <scope>NUCLEOTIDE SEQUENCE</scope>
</reference>
<evidence type="ECO:0000313" key="1">
    <source>
        <dbReference type="EMBL" id="CAF4277713.1"/>
    </source>
</evidence>
<sequence>MHKIIQELLHFGLIRPSYSPHAATALLIP</sequence>
<protein>
    <submittedName>
        <fullName evidence="1">Uncharacterized protein</fullName>
    </submittedName>
</protein>
<dbReference type="Proteomes" id="UP000663874">
    <property type="component" value="Unassembled WGS sequence"/>
</dbReference>
<feature type="non-terminal residue" evidence="1">
    <location>
        <position position="29"/>
    </location>
</feature>
<proteinExistence type="predicted"/>
<dbReference type="AlphaFoldDB" id="A0A820GDB9"/>
<organism evidence="1 2">
    <name type="scientific">Rotaria sordida</name>
    <dbReference type="NCBI Taxonomy" id="392033"/>
    <lineage>
        <taxon>Eukaryota</taxon>
        <taxon>Metazoa</taxon>
        <taxon>Spiralia</taxon>
        <taxon>Gnathifera</taxon>
        <taxon>Rotifera</taxon>
        <taxon>Eurotatoria</taxon>
        <taxon>Bdelloidea</taxon>
        <taxon>Philodinida</taxon>
        <taxon>Philodinidae</taxon>
        <taxon>Rotaria</taxon>
    </lineage>
</organism>